<accession>A0A917SKU2</accession>
<reference evidence="2" key="1">
    <citation type="journal article" date="2014" name="Int. J. Syst. Evol. Microbiol.">
        <title>Complete genome sequence of Corynebacterium casei LMG S-19264T (=DSM 44701T), isolated from a smear-ripened cheese.</title>
        <authorList>
            <consortium name="US DOE Joint Genome Institute (JGI-PGF)"/>
            <person name="Walter F."/>
            <person name="Albersmeier A."/>
            <person name="Kalinowski J."/>
            <person name="Ruckert C."/>
        </authorList>
    </citation>
    <scope>NUCLEOTIDE SEQUENCE</scope>
    <source>
        <strain evidence="2">CGMCC 1.6293</strain>
    </source>
</reference>
<dbReference type="RefSeq" id="WP_188781482.1">
    <property type="nucleotide sequence ID" value="NZ_BMLF01000001.1"/>
</dbReference>
<evidence type="ECO:0000313" key="3">
    <source>
        <dbReference type="Proteomes" id="UP000649829"/>
    </source>
</evidence>
<feature type="region of interest" description="Disordered" evidence="1">
    <location>
        <begin position="208"/>
        <end position="259"/>
    </location>
</feature>
<reference evidence="2" key="2">
    <citation type="submission" date="2020-09" db="EMBL/GenBank/DDBJ databases">
        <authorList>
            <person name="Sun Q."/>
            <person name="Zhou Y."/>
        </authorList>
    </citation>
    <scope>NUCLEOTIDE SEQUENCE</scope>
    <source>
        <strain evidence="2">CGMCC 1.6293</strain>
    </source>
</reference>
<dbReference type="Gene3D" id="3.40.50.300">
    <property type="entry name" value="P-loop containing nucleotide triphosphate hydrolases"/>
    <property type="match status" value="1"/>
</dbReference>
<dbReference type="AlphaFoldDB" id="A0A917SKU2"/>
<keyword evidence="3" id="KW-1185">Reference proteome</keyword>
<dbReference type="SUPFAM" id="SSF52540">
    <property type="entry name" value="P-loop containing nucleoside triphosphate hydrolases"/>
    <property type="match status" value="1"/>
</dbReference>
<organism evidence="2 3">
    <name type="scientific">Pseudooceanicola nanhaiensis</name>
    <dbReference type="NCBI Taxonomy" id="375761"/>
    <lineage>
        <taxon>Bacteria</taxon>
        <taxon>Pseudomonadati</taxon>
        <taxon>Pseudomonadota</taxon>
        <taxon>Alphaproteobacteria</taxon>
        <taxon>Rhodobacterales</taxon>
        <taxon>Paracoccaceae</taxon>
        <taxon>Pseudooceanicola</taxon>
    </lineage>
</organism>
<protein>
    <recommendedName>
        <fullName evidence="4">Protein ImuA</fullName>
    </recommendedName>
</protein>
<proteinExistence type="predicted"/>
<name>A0A917SKU2_9RHOB</name>
<evidence type="ECO:0000313" key="2">
    <source>
        <dbReference type="EMBL" id="GGL84961.1"/>
    </source>
</evidence>
<dbReference type="EMBL" id="BMLF01000001">
    <property type="protein sequence ID" value="GGL84961.1"/>
    <property type="molecule type" value="Genomic_DNA"/>
</dbReference>
<dbReference type="Proteomes" id="UP000649829">
    <property type="component" value="Unassembled WGS sequence"/>
</dbReference>
<evidence type="ECO:0008006" key="4">
    <source>
        <dbReference type="Google" id="ProtNLM"/>
    </source>
</evidence>
<comment type="caution">
    <text evidence="2">The sequence shown here is derived from an EMBL/GenBank/DDBJ whole genome shotgun (WGS) entry which is preliminary data.</text>
</comment>
<dbReference type="InterPro" id="IPR027417">
    <property type="entry name" value="P-loop_NTPase"/>
</dbReference>
<evidence type="ECO:0000256" key="1">
    <source>
        <dbReference type="SAM" id="MobiDB-lite"/>
    </source>
</evidence>
<sequence>MPAPASTLLRNAPHRPAPTLDLGAGASLRLGRLHEACGNARRTLALRLAARIGVTPQRPLFWIAPAWSPDRLNGDGMARFLSPAAVIFVHAVRAEDILWTAEEVLRAGAAPMMVADLPGLPSLTAVRRMHLAAETGAEGGRVLPLGLILTEGAGGAPGVESRWRMDAAHPPCPGDSAPEGEAWRLERLRARTDPPRIWRVAGGRLEVVTGDDGGPSPGLPELAEGTPASRRMAGSAENRPPFTAASGTGAQPPVSVGRA</sequence>
<gene>
    <name evidence="2" type="ORF">GCM10011534_03530</name>
</gene>